<reference evidence="5" key="2">
    <citation type="submission" date="2020-09" db="EMBL/GenBank/DDBJ databases">
        <authorList>
            <person name="Sun Q."/>
            <person name="Ohkuma M."/>
        </authorList>
    </citation>
    <scope>NUCLEOTIDE SEQUENCE</scope>
    <source>
        <strain evidence="5">JCM 3313</strain>
    </source>
</reference>
<dbReference type="Pfam" id="PF11997">
    <property type="entry name" value="DUF3492"/>
    <property type="match status" value="1"/>
</dbReference>
<dbReference type="NCBIfam" id="NF038011">
    <property type="entry name" value="PelF"/>
    <property type="match status" value="1"/>
</dbReference>
<dbReference type="InterPro" id="IPR047691">
    <property type="entry name" value="PelF-like"/>
</dbReference>
<feature type="domain" description="DUF3492" evidence="4">
    <location>
        <begin position="31"/>
        <end position="286"/>
    </location>
</feature>
<feature type="domain" description="Glycosyl transferase family 1" evidence="3">
    <location>
        <begin position="308"/>
        <end position="467"/>
    </location>
</feature>
<accession>A0A918ARN7</accession>
<evidence type="ECO:0000259" key="4">
    <source>
        <dbReference type="Pfam" id="PF11997"/>
    </source>
</evidence>
<keyword evidence="6" id="KW-1185">Reference proteome</keyword>
<keyword evidence="1" id="KW-0808">Transferase</keyword>
<dbReference type="AlphaFoldDB" id="A0A918ARN7"/>
<dbReference type="EMBL" id="BMRG01000018">
    <property type="protein sequence ID" value="GGP78471.1"/>
    <property type="molecule type" value="Genomic_DNA"/>
</dbReference>
<sequence length="495" mass="53939">MTTSQHRGAITGPAQTTNIRPDTGAGTRALRIALISEGTYPFHPGGVSLWCDQLVRGMPEHAFTAVALTVDGSERPTWPAPDNLVEVVNLPLWGRPRRRKRSRSADFTAAHEALLRSFVPHTADSADALLAALRRLFDLSRSADPEPALTSNDAVGRLIDVAAEAGTRLSLRDAAMATDLLAHLLRPLFHPPIRADVCHLAMNGVSALVAMASKWAYGTPVLMSEHGVYLRERYLGMVAEPLPQPVKVLLLSFHRALAGAAYRCCDMLTPHSSYNRRWQLRNGADEKRMRTMYNGIDPEDFPVAQGEPDVPTIVFVGRIDPLKDLHTLIRAFGLVRRELPEARLRMFGPVTAANRGYHASCVALVEELGLSGSAVFEGLIPKQVDAYHAGHLVALTSVSEGFPFSVVEAMSTGRATVCTNVGGVSEAVGDAGFVVPPRDHAAVARACLRLLTDGGLRRELGQRARQRVMENFTLQRWNDSYQARYAELALLGRSG</sequence>
<dbReference type="Gene3D" id="3.40.50.2000">
    <property type="entry name" value="Glycogen Phosphorylase B"/>
    <property type="match status" value="2"/>
</dbReference>
<evidence type="ECO:0000313" key="5">
    <source>
        <dbReference type="EMBL" id="GGP78471.1"/>
    </source>
</evidence>
<dbReference type="GO" id="GO:0016757">
    <property type="term" value="F:glycosyltransferase activity"/>
    <property type="evidence" value="ECO:0007669"/>
    <property type="project" value="InterPro"/>
</dbReference>
<reference evidence="5" key="1">
    <citation type="journal article" date="2014" name="Int. J. Syst. Evol. Microbiol.">
        <title>Complete genome sequence of Corynebacterium casei LMG S-19264T (=DSM 44701T), isolated from a smear-ripened cheese.</title>
        <authorList>
            <consortium name="US DOE Joint Genome Institute (JGI-PGF)"/>
            <person name="Walter F."/>
            <person name="Albersmeier A."/>
            <person name="Kalinowski J."/>
            <person name="Ruckert C."/>
        </authorList>
    </citation>
    <scope>NUCLEOTIDE SEQUENCE</scope>
    <source>
        <strain evidence="5">JCM 3313</strain>
    </source>
</reference>
<evidence type="ECO:0000259" key="3">
    <source>
        <dbReference type="Pfam" id="PF00534"/>
    </source>
</evidence>
<organism evidence="5 6">
    <name type="scientific">Saccharothrix coeruleofusca</name>
    <dbReference type="NCBI Taxonomy" id="33919"/>
    <lineage>
        <taxon>Bacteria</taxon>
        <taxon>Bacillati</taxon>
        <taxon>Actinomycetota</taxon>
        <taxon>Actinomycetes</taxon>
        <taxon>Pseudonocardiales</taxon>
        <taxon>Pseudonocardiaceae</taxon>
        <taxon>Saccharothrix</taxon>
    </lineage>
</organism>
<feature type="region of interest" description="Disordered" evidence="2">
    <location>
        <begin position="1"/>
        <end position="23"/>
    </location>
</feature>
<dbReference type="RefSeq" id="WP_189226722.1">
    <property type="nucleotide sequence ID" value="NZ_BMRG01000018.1"/>
</dbReference>
<proteinExistence type="predicted"/>
<evidence type="ECO:0000256" key="2">
    <source>
        <dbReference type="SAM" id="MobiDB-lite"/>
    </source>
</evidence>
<name>A0A918ARN7_9PSEU</name>
<dbReference type="SUPFAM" id="SSF53756">
    <property type="entry name" value="UDP-Glycosyltransferase/glycogen phosphorylase"/>
    <property type="match status" value="1"/>
</dbReference>
<comment type="caution">
    <text evidence="5">The sequence shown here is derived from an EMBL/GenBank/DDBJ whole genome shotgun (WGS) entry which is preliminary data.</text>
</comment>
<dbReference type="PANTHER" id="PTHR12526:SF636">
    <property type="entry name" value="BLL3647 PROTEIN"/>
    <property type="match status" value="1"/>
</dbReference>
<evidence type="ECO:0000256" key="1">
    <source>
        <dbReference type="ARBA" id="ARBA00022679"/>
    </source>
</evidence>
<dbReference type="InterPro" id="IPR022622">
    <property type="entry name" value="DUF3492"/>
</dbReference>
<gene>
    <name evidence="5" type="primary">icsA</name>
    <name evidence="5" type="ORF">GCM10010185_60300</name>
</gene>
<evidence type="ECO:0000313" key="6">
    <source>
        <dbReference type="Proteomes" id="UP000639606"/>
    </source>
</evidence>
<dbReference type="PANTHER" id="PTHR12526">
    <property type="entry name" value="GLYCOSYLTRANSFERASE"/>
    <property type="match status" value="1"/>
</dbReference>
<dbReference type="Pfam" id="PF00534">
    <property type="entry name" value="Glycos_transf_1"/>
    <property type="match status" value="1"/>
</dbReference>
<dbReference type="InterPro" id="IPR001296">
    <property type="entry name" value="Glyco_trans_1"/>
</dbReference>
<dbReference type="Proteomes" id="UP000639606">
    <property type="component" value="Unassembled WGS sequence"/>
</dbReference>
<protein>
    <submittedName>
        <fullName evidence="5">Lipopolysaccharide glycosyltransferase, putative</fullName>
    </submittedName>
</protein>